<reference evidence="2" key="1">
    <citation type="submission" date="2003-08" db="EMBL/GenBank/DDBJ databases">
        <authorList>
            <person name="Birren B."/>
            <person name="Nusbaum C."/>
            <person name="Abebe A."/>
            <person name="Abouelleil A."/>
            <person name="Adekoya E."/>
            <person name="Ait-zahra M."/>
            <person name="Allen N."/>
            <person name="Allen T."/>
            <person name="An P."/>
            <person name="Anderson M."/>
            <person name="Anderson S."/>
            <person name="Arachchi H."/>
            <person name="Armbruster J."/>
            <person name="Bachantsang P."/>
            <person name="Baldwin J."/>
            <person name="Barry A."/>
            <person name="Bayul T."/>
            <person name="Blitshsteyn B."/>
            <person name="Bloom T."/>
            <person name="Blye J."/>
            <person name="Boguslavskiy L."/>
            <person name="Borowsky M."/>
            <person name="Boukhgalter B."/>
            <person name="Brunache A."/>
            <person name="Butler J."/>
            <person name="Calixte N."/>
            <person name="Calvo S."/>
            <person name="Camarata J."/>
            <person name="Campo K."/>
            <person name="Chang J."/>
            <person name="Cheshatsang Y."/>
            <person name="Citroen M."/>
            <person name="Collymore A."/>
            <person name="Considine T."/>
            <person name="Cook A."/>
            <person name="Cooke P."/>
            <person name="Corum B."/>
            <person name="Cuomo C."/>
            <person name="David R."/>
            <person name="Dawoe T."/>
            <person name="Degray S."/>
            <person name="Dodge S."/>
            <person name="Dooley K."/>
            <person name="Dorje P."/>
            <person name="Dorjee K."/>
            <person name="Dorris L."/>
            <person name="Duffey N."/>
            <person name="Dupes A."/>
            <person name="Elkins T."/>
            <person name="Engels R."/>
            <person name="Erickson J."/>
            <person name="Farina A."/>
            <person name="Faro S."/>
            <person name="Ferreira P."/>
            <person name="Fischer H."/>
            <person name="Fitzgerald M."/>
            <person name="Foley K."/>
            <person name="Gage D."/>
            <person name="Galagan J."/>
            <person name="Gearin G."/>
            <person name="Gnerre S."/>
            <person name="Gnirke A."/>
            <person name="Goyette A."/>
            <person name="Graham J."/>
            <person name="Grandbois E."/>
            <person name="Gyaltsen K."/>
            <person name="Hafez N."/>
            <person name="Hagopian D."/>
            <person name="Hagos B."/>
            <person name="Hall J."/>
            <person name="Hatcher B."/>
            <person name="Heller A."/>
            <person name="Higgins H."/>
            <person name="Honan T."/>
            <person name="Horn A."/>
            <person name="Houde N."/>
            <person name="Hughes L."/>
            <person name="Hulme W."/>
            <person name="Husby E."/>
            <person name="Iliev I."/>
            <person name="Jaffe D."/>
            <person name="Jones C."/>
            <person name="Kamal M."/>
            <person name="Kamat A."/>
            <person name="Kamvysselis M."/>
            <person name="Karlsson E."/>
            <person name="Kells C."/>
            <person name="Kieu A."/>
            <person name="Kisner P."/>
            <person name="Kodira C."/>
            <person name="Kulbokas E."/>
            <person name="Labutti K."/>
            <person name="Lama D."/>
            <person name="Landers T."/>
            <person name="Leger J."/>
            <person name="Levine S."/>
            <person name="Lewis D."/>
            <person name="Lewis T."/>
            <person name="Lindblad-toh K."/>
            <person name="Liu X."/>
            <person name="Lokyitsang T."/>
            <person name="Lokyitsang Y."/>
            <person name="Lucien O."/>
            <person name="Lui A."/>
            <person name="Ma L.J."/>
            <person name="Mabbitt R."/>
            <person name="Macdonald J."/>
            <person name="Maclean C."/>
            <person name="Major J."/>
            <person name="Manning J."/>
            <person name="Marabella R."/>
            <person name="Maru K."/>
            <person name="Matthews C."/>
            <person name="Mauceli E."/>
            <person name="Mccarthy M."/>
            <person name="Mcdonough S."/>
            <person name="Mcghee T."/>
            <person name="Meldrim J."/>
            <person name="Meneus L."/>
            <person name="Mesirov J."/>
            <person name="Mihalev A."/>
            <person name="Mihova T."/>
            <person name="Mikkelsen T."/>
            <person name="Mlenga V."/>
            <person name="Moru K."/>
            <person name="Mozes J."/>
            <person name="Mulrain L."/>
            <person name="Munson G."/>
            <person name="Naylor J."/>
            <person name="Newes C."/>
            <person name="Nguyen C."/>
            <person name="Nguyen N."/>
            <person name="Nguyen T."/>
            <person name="Nicol R."/>
            <person name="Nielsen C."/>
            <person name="Nizzari M."/>
            <person name="Norbu C."/>
            <person name="Norbu N."/>
            <person name="O'donnell P."/>
            <person name="Okoawo O."/>
            <person name="O'leary S."/>
            <person name="Omotosho B."/>
            <person name="O'neill K."/>
            <person name="Osman S."/>
            <person name="Parker S."/>
            <person name="Perrin D."/>
            <person name="Phunkhang P."/>
            <person name="Piqani B."/>
            <person name="Purcell S."/>
            <person name="Rachupka T."/>
            <person name="Ramasamy U."/>
            <person name="Rameau R."/>
            <person name="Ray V."/>
            <person name="Raymond C."/>
            <person name="Retta R."/>
            <person name="Richardson S."/>
            <person name="Rise C."/>
            <person name="Rodriguez J."/>
            <person name="Rogers J."/>
            <person name="Rogov P."/>
            <person name="Rutman M."/>
            <person name="Schupbach R."/>
            <person name="Seaman C."/>
            <person name="Settipalli S."/>
            <person name="Sharpe T."/>
            <person name="Sheridan J."/>
            <person name="Sherpa N."/>
            <person name="Shi J."/>
            <person name="Smirnov S."/>
            <person name="Smith C."/>
            <person name="Sougnez C."/>
            <person name="Spencer B."/>
            <person name="Stalker J."/>
            <person name="Stange-thomann N."/>
            <person name="Stavropoulos S."/>
            <person name="Stetson K."/>
            <person name="Stone C."/>
            <person name="Stone S."/>
            <person name="Stubbs M."/>
            <person name="Talamas J."/>
            <person name="Tchuinga P."/>
            <person name="Tenzing P."/>
            <person name="Tesfaye S."/>
            <person name="Theodore J."/>
            <person name="Thoulutsang Y."/>
            <person name="Topham K."/>
            <person name="Towey S."/>
            <person name="Tsamla T."/>
            <person name="Tsomo N."/>
            <person name="Vallee D."/>
            <person name="Vassiliev H."/>
            <person name="Venkataraman V."/>
            <person name="Vinson J."/>
            <person name="Vo A."/>
            <person name="Wade C."/>
            <person name="Wang S."/>
            <person name="Wangchuk T."/>
            <person name="Wangdi T."/>
            <person name="Whittaker C."/>
            <person name="Wilkinson J."/>
            <person name="Wu Y."/>
            <person name="Wyman D."/>
            <person name="Yadav S."/>
            <person name="Yang S."/>
            <person name="Yang X."/>
            <person name="Yeager S."/>
            <person name="Yee E."/>
            <person name="Young G."/>
            <person name="Zainoun J."/>
            <person name="Zembeck L."/>
            <person name="Zimmer A."/>
            <person name="Zody M."/>
            <person name="Lander E."/>
        </authorList>
    </citation>
    <scope>NUCLEOTIDE SEQUENCE [LARGE SCALE GENOMIC DNA]</scope>
</reference>
<evidence type="ECO:0000313" key="2">
    <source>
        <dbReference type="Proteomes" id="UP000007875"/>
    </source>
</evidence>
<organism evidence="1 2">
    <name type="scientific">Ciona savignyi</name>
    <name type="common">Pacific transparent sea squirt</name>
    <dbReference type="NCBI Taxonomy" id="51511"/>
    <lineage>
        <taxon>Eukaryota</taxon>
        <taxon>Metazoa</taxon>
        <taxon>Chordata</taxon>
        <taxon>Tunicata</taxon>
        <taxon>Ascidiacea</taxon>
        <taxon>Phlebobranchia</taxon>
        <taxon>Cionidae</taxon>
        <taxon>Ciona</taxon>
    </lineage>
</organism>
<keyword evidence="2" id="KW-1185">Reference proteome</keyword>
<dbReference type="Pfam" id="PF09778">
    <property type="entry name" value="Guanylate_cyc_2"/>
    <property type="match status" value="1"/>
</dbReference>
<sequence>MEFLDKLLQKFSQLKLKLPDSFQLDVEHVMQKDNWDCGIACLSMSLRYLEAKENLCFDVDAAISSHGLLKSVWTVDLAYLCSILGVKHSFTTVTLGVDNGYSEESFYVKSVNSFSDE</sequence>
<name>H2ZIQ2_CIOSA</name>
<dbReference type="InParanoid" id="H2ZIQ2"/>
<proteinExistence type="predicted"/>
<dbReference type="Ensembl" id="ENSCSAVT00000017659.1">
    <property type="protein sequence ID" value="ENSCSAVP00000017468.1"/>
    <property type="gene ID" value="ENSCSAVG00000010288.1"/>
</dbReference>
<dbReference type="PANTHER" id="PTHR31400">
    <property type="entry name" value="GUANYLYL CYCLASE DOMAIN CONTAINING PROTEIN 1 GUCD1"/>
    <property type="match status" value="1"/>
</dbReference>
<dbReference type="HOGENOM" id="CLU_2090178_0_0_1"/>
<evidence type="ECO:0000313" key="1">
    <source>
        <dbReference type="Ensembl" id="ENSCSAVP00000017468.1"/>
    </source>
</evidence>
<dbReference type="PANTHER" id="PTHR31400:SF1">
    <property type="entry name" value="PROTEIN GUCD1"/>
    <property type="match status" value="1"/>
</dbReference>
<dbReference type="eggNOG" id="KOG4621">
    <property type="taxonomic scope" value="Eukaryota"/>
</dbReference>
<dbReference type="InterPro" id="IPR018616">
    <property type="entry name" value="GUCD1"/>
</dbReference>
<reference evidence="1" key="3">
    <citation type="submission" date="2025-09" db="UniProtKB">
        <authorList>
            <consortium name="Ensembl"/>
        </authorList>
    </citation>
    <scope>IDENTIFICATION</scope>
</reference>
<protein>
    <recommendedName>
        <fullName evidence="3">Guanylyl cyclase</fullName>
    </recommendedName>
</protein>
<dbReference type="AlphaFoldDB" id="H2ZIQ2"/>
<dbReference type="FunCoup" id="H2ZIQ2">
    <property type="interactions" value="6"/>
</dbReference>
<dbReference type="GeneTree" id="ENSGT00390000000571"/>
<evidence type="ECO:0008006" key="3">
    <source>
        <dbReference type="Google" id="ProtNLM"/>
    </source>
</evidence>
<dbReference type="Proteomes" id="UP000007875">
    <property type="component" value="Unassembled WGS sequence"/>
</dbReference>
<accession>H2ZIQ2</accession>
<reference evidence="1" key="2">
    <citation type="submission" date="2025-08" db="UniProtKB">
        <authorList>
            <consortium name="Ensembl"/>
        </authorList>
    </citation>
    <scope>IDENTIFICATION</scope>
</reference>